<protein>
    <submittedName>
        <fullName evidence="2">Crotonobetainyl-CoA:carnitine CoA-transferase CaiB-like acyl-CoA transferase</fullName>
    </submittedName>
</protein>
<evidence type="ECO:0000313" key="3">
    <source>
        <dbReference type="Proteomes" id="UP000246145"/>
    </source>
</evidence>
<dbReference type="AlphaFoldDB" id="A0A2U1CQ82"/>
<evidence type="ECO:0000256" key="1">
    <source>
        <dbReference type="SAM" id="MobiDB-lite"/>
    </source>
</evidence>
<gene>
    <name evidence="2" type="ORF">C7440_0390</name>
</gene>
<accession>A0A2U1CQ82</accession>
<dbReference type="PANTHER" id="PTHR48228">
    <property type="entry name" value="SUCCINYL-COA--D-CITRAMALATE COA-TRANSFERASE"/>
    <property type="match status" value="1"/>
</dbReference>
<dbReference type="InterPro" id="IPR050509">
    <property type="entry name" value="CoA-transferase_III"/>
</dbReference>
<sequence>MTSPRIQPQGLLSGLRILDLTRLLPGPAATQQLADLGAEVLKIEESHGDPARHMGPPAGNSFAFQAVNRHKRFATLDLKQEEGRQRLLALAAEADALVESFRPGTMARLGLGWDALQAANPRLVLCSISGYGQHGPYAQYAGHDINYLAMAGMLHPVTHSNGVVVLPGLPLSDVLGAQAAATGIVAALLHTRLHGAGVHLDVALVDAALGANPLALAAANAGQEAEPAGQGLLNGGAPCYNLYRCADDLYLAVGALETKFWEKLVQGLELSELADRHWSRGLAPGSPASQEVRAVLAARFATAPRGEWLAKLEPLDCCVTPVLGLDEALEHPLFRLRGAAGAAPASKGSPRLWVAPAQRLADKAFAPQREAQATGHDDPPAWQDGA</sequence>
<keyword evidence="2" id="KW-0808">Transferase</keyword>
<dbReference type="Gene3D" id="3.30.1540.10">
    <property type="entry name" value="formyl-coa transferase, domain 3"/>
    <property type="match status" value="1"/>
</dbReference>
<dbReference type="STRING" id="1231391.GCA_000308195_01794"/>
<reference evidence="2 3" key="1">
    <citation type="submission" date="2018-04" db="EMBL/GenBank/DDBJ databases">
        <title>Genomic Encyclopedia of Type Strains, Phase IV (KMG-IV): sequencing the most valuable type-strain genomes for metagenomic binning, comparative biology and taxonomic classification.</title>
        <authorList>
            <person name="Goeker M."/>
        </authorList>
    </citation>
    <scope>NUCLEOTIDE SEQUENCE [LARGE SCALE GENOMIC DNA]</scope>
    <source>
        <strain evidence="2 3">DSM 10065</strain>
    </source>
</reference>
<dbReference type="InterPro" id="IPR044855">
    <property type="entry name" value="CoA-Trfase_III_dom3_sf"/>
</dbReference>
<proteinExistence type="predicted"/>
<dbReference type="RefSeq" id="WP_116517279.1">
    <property type="nucleotide sequence ID" value="NZ_JACCEX010000001.1"/>
</dbReference>
<dbReference type="Gene3D" id="3.40.50.10540">
    <property type="entry name" value="Crotonobetainyl-coa:carnitine coa-transferase, domain 1"/>
    <property type="match status" value="1"/>
</dbReference>
<dbReference type="EMBL" id="QEKO01000001">
    <property type="protein sequence ID" value="PVY68004.1"/>
    <property type="molecule type" value="Genomic_DNA"/>
</dbReference>
<dbReference type="SUPFAM" id="SSF89796">
    <property type="entry name" value="CoA-transferase family III (CaiB/BaiF)"/>
    <property type="match status" value="1"/>
</dbReference>
<dbReference type="InterPro" id="IPR003673">
    <property type="entry name" value="CoA-Trfase_fam_III"/>
</dbReference>
<comment type="caution">
    <text evidence="2">The sequence shown here is derived from an EMBL/GenBank/DDBJ whole genome shotgun (WGS) entry which is preliminary data.</text>
</comment>
<feature type="region of interest" description="Disordered" evidence="1">
    <location>
        <begin position="364"/>
        <end position="386"/>
    </location>
</feature>
<dbReference type="GO" id="GO:0016740">
    <property type="term" value="F:transferase activity"/>
    <property type="evidence" value="ECO:0007669"/>
    <property type="project" value="UniProtKB-KW"/>
</dbReference>
<dbReference type="Proteomes" id="UP000246145">
    <property type="component" value="Unassembled WGS sequence"/>
</dbReference>
<dbReference type="Pfam" id="PF02515">
    <property type="entry name" value="CoA_transf_3"/>
    <property type="match status" value="1"/>
</dbReference>
<keyword evidence="3" id="KW-1185">Reference proteome</keyword>
<dbReference type="PANTHER" id="PTHR48228:SF5">
    <property type="entry name" value="ALPHA-METHYLACYL-COA RACEMASE"/>
    <property type="match status" value="1"/>
</dbReference>
<dbReference type="InterPro" id="IPR023606">
    <property type="entry name" value="CoA-Trfase_III_dom_1_sf"/>
</dbReference>
<organism evidence="2 3">
    <name type="scientific">Pusillimonas noertemannii</name>
    <dbReference type="NCBI Taxonomy" id="305977"/>
    <lineage>
        <taxon>Bacteria</taxon>
        <taxon>Pseudomonadati</taxon>
        <taxon>Pseudomonadota</taxon>
        <taxon>Betaproteobacteria</taxon>
        <taxon>Burkholderiales</taxon>
        <taxon>Alcaligenaceae</taxon>
        <taxon>Pusillimonas</taxon>
    </lineage>
</organism>
<name>A0A2U1CQ82_9BURK</name>
<dbReference type="OrthoDB" id="5294844at2"/>
<evidence type="ECO:0000313" key="2">
    <source>
        <dbReference type="EMBL" id="PVY68004.1"/>
    </source>
</evidence>